<dbReference type="OrthoDB" id="256882at2"/>
<dbReference type="SUPFAM" id="SSF52833">
    <property type="entry name" value="Thioredoxin-like"/>
    <property type="match status" value="1"/>
</dbReference>
<reference evidence="2 3" key="1">
    <citation type="submission" date="2019-02" db="EMBL/GenBank/DDBJ databases">
        <title>Deep-cultivation of Planctomycetes and their phenomic and genomic characterization uncovers novel biology.</title>
        <authorList>
            <person name="Wiegand S."/>
            <person name="Jogler M."/>
            <person name="Boedeker C."/>
            <person name="Pinto D."/>
            <person name="Vollmers J."/>
            <person name="Rivas-Marin E."/>
            <person name="Kohn T."/>
            <person name="Peeters S.H."/>
            <person name="Heuer A."/>
            <person name="Rast P."/>
            <person name="Oberbeckmann S."/>
            <person name="Bunk B."/>
            <person name="Jeske O."/>
            <person name="Meyerdierks A."/>
            <person name="Storesund J.E."/>
            <person name="Kallscheuer N."/>
            <person name="Luecker S."/>
            <person name="Lage O.M."/>
            <person name="Pohl T."/>
            <person name="Merkel B.J."/>
            <person name="Hornburger P."/>
            <person name="Mueller R.-W."/>
            <person name="Bruemmer F."/>
            <person name="Labrenz M."/>
            <person name="Spormann A.M."/>
            <person name="Op den Camp H."/>
            <person name="Overmann J."/>
            <person name="Amann R."/>
            <person name="Jetten M.S.M."/>
            <person name="Mascher T."/>
            <person name="Medema M.H."/>
            <person name="Devos D.P."/>
            <person name="Kaster A.-K."/>
            <person name="Ovreas L."/>
            <person name="Rohde M."/>
            <person name="Galperin M.Y."/>
            <person name="Jogler C."/>
        </authorList>
    </citation>
    <scope>NUCLEOTIDE SEQUENCE [LARGE SCALE GENOMIC DNA]</scope>
    <source>
        <strain evidence="2 3">K22_7</strain>
    </source>
</reference>
<dbReference type="EMBL" id="CP036525">
    <property type="protein sequence ID" value="QDT03983.1"/>
    <property type="molecule type" value="Genomic_DNA"/>
</dbReference>
<sequence precursor="true">MNRLTALSLLLAFSTQVALSQYRSVFGHVGDSDEKPVDNASVSTFWSANGSQRQSDGTAFDWNWDRRSKFEVIGVCIDWSGEIDDVSKLDKALSAIEANVWNGKKIPFPIVLDTTFNTWERYGIPGLGTVVLIDPDGRIAEGDESTLQLILDQADP</sequence>
<evidence type="ECO:0000256" key="1">
    <source>
        <dbReference type="SAM" id="SignalP"/>
    </source>
</evidence>
<name>A0A517NA25_9BACT</name>
<protein>
    <recommendedName>
        <fullName evidence="4">Thioredoxin domain-containing protein</fullName>
    </recommendedName>
</protein>
<feature type="chain" id="PRO_5021973903" description="Thioredoxin domain-containing protein" evidence="1">
    <location>
        <begin position="21"/>
        <end position="156"/>
    </location>
</feature>
<dbReference type="Gene3D" id="3.40.30.10">
    <property type="entry name" value="Glutaredoxin"/>
    <property type="match status" value="1"/>
</dbReference>
<accession>A0A517NA25</accession>
<feature type="signal peptide" evidence="1">
    <location>
        <begin position="1"/>
        <end position="20"/>
    </location>
</feature>
<dbReference type="InterPro" id="IPR036249">
    <property type="entry name" value="Thioredoxin-like_sf"/>
</dbReference>
<keyword evidence="1" id="KW-0732">Signal</keyword>
<proteinExistence type="predicted"/>
<dbReference type="AlphaFoldDB" id="A0A517NA25"/>
<keyword evidence="3" id="KW-1185">Reference proteome</keyword>
<gene>
    <name evidence="2" type="ORF">K227x_23690</name>
</gene>
<dbReference type="KEGG" id="rlc:K227x_23690"/>
<dbReference type="Proteomes" id="UP000318538">
    <property type="component" value="Chromosome"/>
</dbReference>
<evidence type="ECO:0000313" key="3">
    <source>
        <dbReference type="Proteomes" id="UP000318538"/>
    </source>
</evidence>
<evidence type="ECO:0008006" key="4">
    <source>
        <dbReference type="Google" id="ProtNLM"/>
    </source>
</evidence>
<evidence type="ECO:0000313" key="2">
    <source>
        <dbReference type="EMBL" id="QDT03983.1"/>
    </source>
</evidence>
<organism evidence="2 3">
    <name type="scientific">Rubripirellula lacrimiformis</name>
    <dbReference type="NCBI Taxonomy" id="1930273"/>
    <lineage>
        <taxon>Bacteria</taxon>
        <taxon>Pseudomonadati</taxon>
        <taxon>Planctomycetota</taxon>
        <taxon>Planctomycetia</taxon>
        <taxon>Pirellulales</taxon>
        <taxon>Pirellulaceae</taxon>
        <taxon>Rubripirellula</taxon>
    </lineage>
</organism>
<dbReference type="RefSeq" id="WP_145169535.1">
    <property type="nucleotide sequence ID" value="NZ_CP036525.1"/>
</dbReference>